<organism evidence="2 3">
    <name type="scientific">Brachybacterium aquaticum</name>
    <dbReference type="NCBI Taxonomy" id="1432564"/>
    <lineage>
        <taxon>Bacteria</taxon>
        <taxon>Bacillati</taxon>
        <taxon>Actinomycetota</taxon>
        <taxon>Actinomycetes</taxon>
        <taxon>Micrococcales</taxon>
        <taxon>Dermabacteraceae</taxon>
        <taxon>Brachybacterium</taxon>
    </lineage>
</organism>
<dbReference type="EC" id="3.4.23.43" evidence="2"/>
<keyword evidence="2" id="KW-0489">Methyltransferase</keyword>
<sequence>MLPASPLLLAVLLVVYLPPAVVLSVHDVRTHRLPNRWVGLLTGAVALCFALFALLVPELRGELRTALLLALVLGGVAILIALGAPSLLGMGDAKTVPVVVAMSTALGGEVLIAALLGIALLAGLLGAVVMARTRRAGVRFPVGPVLLAGPFLGLLGAPLVAGALGTA</sequence>
<keyword evidence="2" id="KW-0808">Transferase</keyword>
<keyword evidence="1" id="KW-1133">Transmembrane helix</keyword>
<evidence type="ECO:0000256" key="1">
    <source>
        <dbReference type="SAM" id="Phobius"/>
    </source>
</evidence>
<dbReference type="RefSeq" id="WP_312857581.1">
    <property type="nucleotide sequence ID" value="NZ_JACHLZ010000001.1"/>
</dbReference>
<keyword evidence="2" id="KW-0378">Hydrolase</keyword>
<comment type="caution">
    <text evidence="2">The sequence shown here is derived from an EMBL/GenBank/DDBJ whole genome shotgun (WGS) entry which is preliminary data.</text>
</comment>
<reference evidence="2 3" key="1">
    <citation type="submission" date="2020-08" db="EMBL/GenBank/DDBJ databases">
        <title>Sequencing the genomes of 1000 actinobacteria strains.</title>
        <authorList>
            <person name="Klenk H.-P."/>
        </authorList>
    </citation>
    <scope>NUCLEOTIDE SEQUENCE [LARGE SCALE GENOMIC DNA]</scope>
    <source>
        <strain evidence="2 3">DSM 28796</strain>
    </source>
</reference>
<proteinExistence type="predicted"/>
<feature type="transmembrane region" description="Helical" evidence="1">
    <location>
        <begin position="34"/>
        <end position="55"/>
    </location>
</feature>
<dbReference type="GO" id="GO:0032259">
    <property type="term" value="P:methylation"/>
    <property type="evidence" value="ECO:0007669"/>
    <property type="project" value="UniProtKB-KW"/>
</dbReference>
<dbReference type="GO" id="GO:0004190">
    <property type="term" value="F:aspartic-type endopeptidase activity"/>
    <property type="evidence" value="ECO:0007669"/>
    <property type="project" value="UniProtKB-EC"/>
</dbReference>
<keyword evidence="1" id="KW-0472">Membrane</keyword>
<feature type="transmembrane region" description="Helical" evidence="1">
    <location>
        <begin position="110"/>
        <end position="130"/>
    </location>
</feature>
<name>A0A841A872_9MICO</name>
<gene>
    <name evidence="2" type="ORF">HNR70_001222</name>
</gene>
<dbReference type="Proteomes" id="UP000588158">
    <property type="component" value="Unassembled WGS sequence"/>
</dbReference>
<dbReference type="GO" id="GO:0008168">
    <property type="term" value="F:methyltransferase activity"/>
    <property type="evidence" value="ECO:0007669"/>
    <property type="project" value="UniProtKB-KW"/>
</dbReference>
<keyword evidence="1" id="KW-0812">Transmembrane</keyword>
<dbReference type="AlphaFoldDB" id="A0A841A872"/>
<accession>A0A841A872</accession>
<dbReference type="EC" id="2.1.1.-" evidence="2"/>
<keyword evidence="3" id="KW-1185">Reference proteome</keyword>
<dbReference type="EMBL" id="JACHLZ010000001">
    <property type="protein sequence ID" value="MBB5831409.1"/>
    <property type="molecule type" value="Genomic_DNA"/>
</dbReference>
<evidence type="ECO:0000313" key="3">
    <source>
        <dbReference type="Proteomes" id="UP000588158"/>
    </source>
</evidence>
<feature type="transmembrane region" description="Helical" evidence="1">
    <location>
        <begin position="67"/>
        <end position="90"/>
    </location>
</feature>
<protein>
    <submittedName>
        <fullName evidence="2">Leader peptidase (Prepilin peptidase)/N-methyltransferase</fullName>
        <ecNumber evidence="2">2.1.1.-</ecNumber>
        <ecNumber evidence="2">3.4.23.43</ecNumber>
    </submittedName>
</protein>
<evidence type="ECO:0000313" key="2">
    <source>
        <dbReference type="EMBL" id="MBB5831409.1"/>
    </source>
</evidence>
<feature type="transmembrane region" description="Helical" evidence="1">
    <location>
        <begin position="142"/>
        <end position="164"/>
    </location>
</feature>